<dbReference type="InterPro" id="IPR015421">
    <property type="entry name" value="PyrdxlP-dep_Trfase_major"/>
</dbReference>
<dbReference type="FunFam" id="3.40.640.10:FF:000089">
    <property type="entry name" value="Aminotransferase, DegT/DnrJ/EryC1/StrS family"/>
    <property type="match status" value="1"/>
</dbReference>
<comment type="caution">
    <text evidence="6">The sequence shown here is derived from an EMBL/GenBank/DDBJ whole genome shotgun (WGS) entry which is preliminary data.</text>
</comment>
<dbReference type="AlphaFoldDB" id="A0A951PGT5"/>
<dbReference type="GO" id="GO:0008483">
    <property type="term" value="F:transaminase activity"/>
    <property type="evidence" value="ECO:0007669"/>
    <property type="project" value="UniProtKB-KW"/>
</dbReference>
<keyword evidence="6" id="KW-0808">Transferase</keyword>
<feature type="modified residue" description="N6-(pyridoxal phosphate)lysine" evidence="4">
    <location>
        <position position="187"/>
    </location>
</feature>
<evidence type="ECO:0000256" key="1">
    <source>
        <dbReference type="ARBA" id="ARBA00022898"/>
    </source>
</evidence>
<dbReference type="SUPFAM" id="SSF53383">
    <property type="entry name" value="PLP-dependent transferases"/>
    <property type="match status" value="1"/>
</dbReference>
<proteinExistence type="inferred from homology"/>
<dbReference type="InterPro" id="IPR000653">
    <property type="entry name" value="DegT/StrS_aminotransferase"/>
</dbReference>
<dbReference type="GO" id="GO:0000271">
    <property type="term" value="P:polysaccharide biosynthetic process"/>
    <property type="evidence" value="ECO:0007669"/>
    <property type="project" value="TreeGrafter"/>
</dbReference>
<gene>
    <name evidence="6" type="ORF">KME07_24980</name>
</gene>
<dbReference type="Gene3D" id="3.40.640.10">
    <property type="entry name" value="Type I PLP-dependent aspartate aminotransferase-like (Major domain)"/>
    <property type="match status" value="1"/>
</dbReference>
<dbReference type="Gene3D" id="3.90.1150.10">
    <property type="entry name" value="Aspartate Aminotransferase, domain 1"/>
    <property type="match status" value="1"/>
</dbReference>
<keyword evidence="6" id="KW-0032">Aminotransferase</keyword>
<dbReference type="InterPro" id="IPR015422">
    <property type="entry name" value="PyrdxlP-dep_Trfase_small"/>
</dbReference>
<dbReference type="GO" id="GO:0030170">
    <property type="term" value="F:pyridoxal phosphate binding"/>
    <property type="evidence" value="ECO:0007669"/>
    <property type="project" value="UniProtKB-ARBA"/>
</dbReference>
<evidence type="ECO:0000256" key="5">
    <source>
        <dbReference type="RuleBase" id="RU004508"/>
    </source>
</evidence>
<dbReference type="PANTHER" id="PTHR30244">
    <property type="entry name" value="TRANSAMINASE"/>
    <property type="match status" value="1"/>
</dbReference>
<dbReference type="PANTHER" id="PTHR30244:SF36">
    <property type="entry name" value="3-OXO-GLUCOSE-6-PHOSPHATE:GLUTAMATE AMINOTRANSFERASE"/>
    <property type="match status" value="1"/>
</dbReference>
<evidence type="ECO:0000256" key="3">
    <source>
        <dbReference type="PIRSR" id="PIRSR000390-1"/>
    </source>
</evidence>
<dbReference type="EMBL" id="JAHHHV010000092">
    <property type="protein sequence ID" value="MBW4468693.1"/>
    <property type="molecule type" value="Genomic_DNA"/>
</dbReference>
<comment type="similarity">
    <text evidence="2 5">Belongs to the DegT/DnrJ/EryC1 family.</text>
</comment>
<evidence type="ECO:0000313" key="6">
    <source>
        <dbReference type="EMBL" id="MBW4468693.1"/>
    </source>
</evidence>
<evidence type="ECO:0000256" key="2">
    <source>
        <dbReference type="ARBA" id="ARBA00037999"/>
    </source>
</evidence>
<reference evidence="6" key="2">
    <citation type="journal article" date="2022" name="Microbiol. Resour. Announc.">
        <title>Metagenome Sequencing to Explore Phylogenomics of Terrestrial Cyanobacteria.</title>
        <authorList>
            <person name="Ward R.D."/>
            <person name="Stajich J.E."/>
            <person name="Johansen J.R."/>
            <person name="Huntemann M."/>
            <person name="Clum A."/>
            <person name="Foster B."/>
            <person name="Foster B."/>
            <person name="Roux S."/>
            <person name="Palaniappan K."/>
            <person name="Varghese N."/>
            <person name="Mukherjee S."/>
            <person name="Reddy T.B.K."/>
            <person name="Daum C."/>
            <person name="Copeland A."/>
            <person name="Chen I.A."/>
            <person name="Ivanova N.N."/>
            <person name="Kyrpides N.C."/>
            <person name="Shapiro N."/>
            <person name="Eloe-Fadrosh E.A."/>
            <person name="Pietrasiak N."/>
        </authorList>
    </citation>
    <scope>NUCLEOTIDE SEQUENCE</scope>
    <source>
        <strain evidence="6">GSE-TBD4-15B</strain>
    </source>
</reference>
<protein>
    <submittedName>
        <fullName evidence="6">DegT/DnrJ/EryC1/StrS family aminotransferase</fullName>
    </submittedName>
</protein>
<dbReference type="CDD" id="cd00616">
    <property type="entry name" value="AHBA_syn"/>
    <property type="match status" value="1"/>
</dbReference>
<sequence length="377" mass="40983">MSSIPAFELSQQYQLIGDEIGQAVLEILASGRYIGGAAVENFEQQFATYIGVKEAIGCNSGTDALFLALRALNIGAGDEVITSSFTFFATAETISAVGATPVFVDIEPGSFNLNLDLLEAAITERTRAIIPVHLFGQPTDMTRLMAIAEAGQLWVIEDCAQSAGATWAGARTGSIGHIGCFSFYPTKNLGACGDAGAITTQDVALAAKLRRLRDHGQTQRYRYEEIGVNSRLDTIQAMILQIKLRHLEAWNDSRRRIAARYHSWLAHVPGLVTPQAPTGGESVWNQYTIRVAAQTSSERDAIRQSLQQQGVGTALYYPLPLHAQPVYANLGYRPGQLPITERVAQEVISLPMFPELSQEQQQQVVYALKDVLSAKAA</sequence>
<accession>A0A951PGT5</accession>
<dbReference type="InterPro" id="IPR015424">
    <property type="entry name" value="PyrdxlP-dep_Trfase"/>
</dbReference>
<dbReference type="Proteomes" id="UP000707356">
    <property type="component" value="Unassembled WGS sequence"/>
</dbReference>
<feature type="active site" description="Proton acceptor" evidence="3">
    <location>
        <position position="187"/>
    </location>
</feature>
<evidence type="ECO:0000313" key="7">
    <source>
        <dbReference type="Proteomes" id="UP000707356"/>
    </source>
</evidence>
<reference evidence="6" key="1">
    <citation type="submission" date="2021-05" db="EMBL/GenBank/DDBJ databases">
        <authorList>
            <person name="Pietrasiak N."/>
            <person name="Ward R."/>
            <person name="Stajich J.E."/>
            <person name="Kurbessoian T."/>
        </authorList>
    </citation>
    <scope>NUCLEOTIDE SEQUENCE</scope>
    <source>
        <strain evidence="6">GSE-TBD4-15B</strain>
    </source>
</reference>
<dbReference type="PIRSF" id="PIRSF000390">
    <property type="entry name" value="PLP_StrS"/>
    <property type="match status" value="1"/>
</dbReference>
<evidence type="ECO:0000256" key="4">
    <source>
        <dbReference type="PIRSR" id="PIRSR000390-2"/>
    </source>
</evidence>
<dbReference type="Pfam" id="PF01041">
    <property type="entry name" value="DegT_DnrJ_EryC1"/>
    <property type="match status" value="1"/>
</dbReference>
<keyword evidence="1 4" id="KW-0663">Pyridoxal phosphate</keyword>
<name>A0A951PGT5_9CYAN</name>
<organism evidence="6 7">
    <name type="scientific">Pegethrix bostrychoides GSE-TBD4-15B</name>
    <dbReference type="NCBI Taxonomy" id="2839662"/>
    <lineage>
        <taxon>Bacteria</taxon>
        <taxon>Bacillati</taxon>
        <taxon>Cyanobacteriota</taxon>
        <taxon>Cyanophyceae</taxon>
        <taxon>Oculatellales</taxon>
        <taxon>Oculatellaceae</taxon>
        <taxon>Pegethrix</taxon>
    </lineage>
</organism>